<dbReference type="AlphaFoldDB" id="A0A383D2W4"/>
<dbReference type="GO" id="GO:0005524">
    <property type="term" value="F:ATP binding"/>
    <property type="evidence" value="ECO:0007669"/>
    <property type="project" value="InterPro"/>
</dbReference>
<dbReference type="EMBL" id="UINC01213700">
    <property type="protein sequence ID" value="SVE38595.1"/>
    <property type="molecule type" value="Genomic_DNA"/>
</dbReference>
<dbReference type="SUPFAM" id="SSF52540">
    <property type="entry name" value="P-loop containing nucleoside triphosphate hydrolases"/>
    <property type="match status" value="1"/>
</dbReference>
<dbReference type="InterPro" id="IPR016300">
    <property type="entry name" value="ATPase_ArsA/GET3"/>
</dbReference>
<feature type="non-terminal residue" evidence="2">
    <location>
        <position position="1"/>
    </location>
</feature>
<feature type="domain" description="ArsA/GET3 Anion-transporting ATPase-like" evidence="1">
    <location>
        <begin position="30"/>
        <end position="205"/>
    </location>
</feature>
<organism evidence="2">
    <name type="scientific">marine metagenome</name>
    <dbReference type="NCBI Taxonomy" id="408172"/>
    <lineage>
        <taxon>unclassified sequences</taxon>
        <taxon>metagenomes</taxon>
        <taxon>ecological metagenomes</taxon>
    </lineage>
</organism>
<reference evidence="2" key="1">
    <citation type="submission" date="2018-05" db="EMBL/GenBank/DDBJ databases">
        <authorList>
            <person name="Lanie J.A."/>
            <person name="Ng W.-L."/>
            <person name="Kazmierczak K.M."/>
            <person name="Andrzejewski T.M."/>
            <person name="Davidsen T.M."/>
            <person name="Wayne K.J."/>
            <person name="Tettelin H."/>
            <person name="Glass J.I."/>
            <person name="Rusch D."/>
            <person name="Podicherti R."/>
            <person name="Tsui H.-C.T."/>
            <person name="Winkler M.E."/>
        </authorList>
    </citation>
    <scope>NUCLEOTIDE SEQUENCE</scope>
</reference>
<evidence type="ECO:0000259" key="1">
    <source>
        <dbReference type="Pfam" id="PF02374"/>
    </source>
</evidence>
<dbReference type="Pfam" id="PF02374">
    <property type="entry name" value="ArsA_ATPase"/>
    <property type="match status" value="1"/>
</dbReference>
<sequence>VAMKLDTQATLDRMVGRLTPASAAAVLANPIYKALAGAVSGSDAYVAMQRLSELDKDEDWDLLIVDTPPAAHLADLLSAPARLTALLDSGVTRVLAEPALLLARTASRLAHATLWAVLQVIERVSGLAFRSQVTEFIDGFGTVLTALEEGAGEVELMLRRAGSAFVVVTRPDRRAAKMAGQLSAELASEGLAIGALVVNRVTPDAPPHRRGVAVALAGAPPGTTETLALMEAEMLRLR</sequence>
<evidence type="ECO:0000313" key="2">
    <source>
        <dbReference type="EMBL" id="SVE38595.1"/>
    </source>
</evidence>
<protein>
    <recommendedName>
        <fullName evidence="1">ArsA/GET3 Anion-transporting ATPase-like domain-containing protein</fullName>
    </recommendedName>
</protein>
<dbReference type="PANTHER" id="PTHR10803:SF26">
    <property type="entry name" value="ANION TRANSPORTER ATPASE-RELATED"/>
    <property type="match status" value="1"/>
</dbReference>
<dbReference type="Gene3D" id="3.40.50.300">
    <property type="entry name" value="P-loop containing nucleotide triphosphate hydrolases"/>
    <property type="match status" value="1"/>
</dbReference>
<dbReference type="PANTHER" id="PTHR10803">
    <property type="entry name" value="ARSENICAL PUMP-DRIVING ATPASE ARSENITE-TRANSLOCATING ATPASE"/>
    <property type="match status" value="1"/>
</dbReference>
<name>A0A383D2W4_9ZZZZ</name>
<feature type="non-terminal residue" evidence="2">
    <location>
        <position position="238"/>
    </location>
</feature>
<gene>
    <name evidence="2" type="ORF">METZ01_LOCUS491449</name>
</gene>
<dbReference type="InterPro" id="IPR025723">
    <property type="entry name" value="ArsA/GET3_ATPase-like"/>
</dbReference>
<dbReference type="GO" id="GO:0016887">
    <property type="term" value="F:ATP hydrolysis activity"/>
    <property type="evidence" value="ECO:0007669"/>
    <property type="project" value="InterPro"/>
</dbReference>
<proteinExistence type="predicted"/>
<dbReference type="InterPro" id="IPR027417">
    <property type="entry name" value="P-loop_NTPase"/>
</dbReference>
<accession>A0A383D2W4</accession>